<dbReference type="RefSeq" id="YP_009004141.1">
    <property type="nucleotide sequence ID" value="NC_023545.1"/>
</dbReference>
<keyword evidence="4 9" id="KW-0496">Mitochondrion</keyword>
<evidence type="ECO:0000256" key="4">
    <source>
        <dbReference type="ARBA" id="ARBA00023128"/>
    </source>
</evidence>
<comment type="subcellular location">
    <subcellularLocation>
        <location evidence="1">Mitochondrion membrane</location>
    </subcellularLocation>
</comment>
<evidence type="ECO:0000259" key="8">
    <source>
        <dbReference type="Pfam" id="PF02326"/>
    </source>
</evidence>
<feature type="domain" description="ATP synthase YMF19-like N-terminal" evidence="8">
    <location>
        <begin position="22"/>
        <end position="89"/>
    </location>
</feature>
<keyword evidence="2 7" id="KW-0812">Transmembrane</keyword>
<gene>
    <name evidence="9" type="primary">atp8</name>
</gene>
<dbReference type="EMBL" id="AB854048">
    <property type="protein sequence ID" value="BAO51983.1"/>
    <property type="molecule type" value="Genomic_DNA"/>
</dbReference>
<evidence type="ECO:0000256" key="7">
    <source>
        <dbReference type="SAM" id="Phobius"/>
    </source>
</evidence>
<reference evidence="9" key="1">
    <citation type="journal article" date="2014" name="Genome Biol. Evol.">
        <title>Gene Content Evolution in Discobid Mitochondria Deduced from the Phylogenetic Position and Complete Mitochondrial Genome of Tsukubamonas globosa.</title>
        <authorList>
            <person name="Kamikawa R."/>
            <person name="Kolisko M."/>
            <person name="Nishimura Y."/>
            <person name="Yabuki A."/>
            <person name="Brown M.W."/>
            <person name="Ishikawa S.A."/>
            <person name="Ishida K."/>
            <person name="Roger A.J."/>
            <person name="Hashimoto T."/>
            <person name="Inagaki Y."/>
        </authorList>
    </citation>
    <scope>NUCLEOTIDE SEQUENCE</scope>
</reference>
<evidence type="ECO:0000256" key="2">
    <source>
        <dbReference type="ARBA" id="ARBA00022692"/>
    </source>
</evidence>
<proteinExistence type="predicted"/>
<keyword evidence="6" id="KW-0066">ATP synthesis</keyword>
<sequence>MRTHTGSCILELCIFSSFFNMPQLDSVTYFLQFNWLFVIFIGLYLASLLFVFPSIATVVKARSRKILKDKLDLSAIEHVESNTLHVYEKIWESVLALKDKQLTILRIKRNNCLLNSKSFE</sequence>
<dbReference type="GO" id="GO:0006754">
    <property type="term" value="P:ATP biosynthetic process"/>
    <property type="evidence" value="ECO:0007669"/>
    <property type="project" value="UniProtKB-KW"/>
</dbReference>
<dbReference type="GeneID" id="18490811"/>
<evidence type="ECO:0000256" key="1">
    <source>
        <dbReference type="ARBA" id="ARBA00004325"/>
    </source>
</evidence>
<evidence type="ECO:0000313" key="9">
    <source>
        <dbReference type="EMBL" id="BAO51983.1"/>
    </source>
</evidence>
<evidence type="ECO:0000256" key="5">
    <source>
        <dbReference type="ARBA" id="ARBA00023136"/>
    </source>
</evidence>
<dbReference type="Pfam" id="PF02326">
    <property type="entry name" value="YMF19"/>
    <property type="match status" value="1"/>
</dbReference>
<feature type="transmembrane region" description="Helical" evidence="7">
    <location>
        <begin position="35"/>
        <end position="59"/>
    </location>
</feature>
<evidence type="ECO:0000256" key="3">
    <source>
        <dbReference type="ARBA" id="ARBA00022989"/>
    </source>
</evidence>
<geneLocation type="mitochondrion" evidence="9"/>
<protein>
    <submittedName>
        <fullName evidence="9">ATP synthase F0 subunit 8</fullName>
    </submittedName>
</protein>
<name>W8VTH2_9EUKA</name>
<dbReference type="GO" id="GO:0031966">
    <property type="term" value="C:mitochondrial membrane"/>
    <property type="evidence" value="ECO:0007669"/>
    <property type="project" value="UniProtKB-SubCell"/>
</dbReference>
<dbReference type="AlphaFoldDB" id="W8VTH2"/>
<keyword evidence="5 7" id="KW-0472">Membrane</keyword>
<accession>W8VTH2</accession>
<organism evidence="9">
    <name type="scientific">Tsukubamonas globosa</name>
    <dbReference type="NCBI Taxonomy" id="875863"/>
    <lineage>
        <taxon>Eukaryota</taxon>
        <taxon>Discoba</taxon>
        <taxon>Tsukubamonadida</taxon>
        <taxon>Tsukubamonadidae</taxon>
        <taxon>Tsukubamonas</taxon>
    </lineage>
</organism>
<evidence type="ECO:0000256" key="6">
    <source>
        <dbReference type="ARBA" id="ARBA00023310"/>
    </source>
</evidence>
<keyword evidence="3 7" id="KW-1133">Transmembrane helix</keyword>
<dbReference type="InterPro" id="IPR003319">
    <property type="entry name" value="YMF19-like_N"/>
</dbReference>